<dbReference type="RefSeq" id="WP_308118767.1">
    <property type="nucleotide sequence ID" value="NZ_JACCFO010000001.1"/>
</dbReference>
<dbReference type="SUPFAM" id="SSF69318">
    <property type="entry name" value="Integrin alpha N-terminal domain"/>
    <property type="match status" value="1"/>
</dbReference>
<reference evidence="3 4" key="1">
    <citation type="submission" date="2020-07" db="EMBL/GenBank/DDBJ databases">
        <title>Sequencing the genomes of 1000 actinobacteria strains.</title>
        <authorList>
            <person name="Klenk H.-P."/>
        </authorList>
    </citation>
    <scope>NUCLEOTIDE SEQUENCE [LARGE SCALE GENOMIC DNA]</scope>
    <source>
        <strain evidence="3 4">DSM 45927</strain>
    </source>
</reference>
<protein>
    <recommendedName>
        <fullName evidence="5">VCBS repeat-containing protein</fullName>
    </recommendedName>
</protein>
<evidence type="ECO:0000313" key="4">
    <source>
        <dbReference type="Proteomes" id="UP000575985"/>
    </source>
</evidence>
<proteinExistence type="predicted"/>
<feature type="region of interest" description="Disordered" evidence="2">
    <location>
        <begin position="1"/>
        <end position="56"/>
    </location>
</feature>
<gene>
    <name evidence="3" type="ORF">HNR12_001941</name>
</gene>
<dbReference type="AlphaFoldDB" id="A0A853BLU5"/>
<dbReference type="PANTHER" id="PTHR13412">
    <property type="entry name" value="T-CELL IMMUNOMODULATORY PROTEIN HOMOLOG"/>
    <property type="match status" value="1"/>
</dbReference>
<feature type="compositionally biased region" description="Low complexity" evidence="2">
    <location>
        <begin position="16"/>
        <end position="35"/>
    </location>
</feature>
<dbReference type="PANTHER" id="PTHR13412:SF0">
    <property type="entry name" value="T-CELL IMMUNOMODULATORY PROTEIN"/>
    <property type="match status" value="1"/>
</dbReference>
<dbReference type="InterPro" id="IPR028994">
    <property type="entry name" value="Integrin_alpha_N"/>
</dbReference>
<comment type="caution">
    <text evidence="3">The sequence shown here is derived from an EMBL/GenBank/DDBJ whole genome shotgun (WGS) entry which is preliminary data.</text>
</comment>
<dbReference type="Proteomes" id="UP000575985">
    <property type="component" value="Unassembled WGS sequence"/>
</dbReference>
<dbReference type="Pfam" id="PF01839">
    <property type="entry name" value="FG-GAP"/>
    <property type="match status" value="1"/>
</dbReference>
<dbReference type="EMBL" id="JACCFO010000001">
    <property type="protein sequence ID" value="NYI95664.1"/>
    <property type="molecule type" value="Genomic_DNA"/>
</dbReference>
<evidence type="ECO:0000256" key="2">
    <source>
        <dbReference type="SAM" id="MobiDB-lite"/>
    </source>
</evidence>
<keyword evidence="1" id="KW-0732">Signal</keyword>
<evidence type="ECO:0000256" key="1">
    <source>
        <dbReference type="ARBA" id="ARBA00022729"/>
    </source>
</evidence>
<evidence type="ECO:0000313" key="3">
    <source>
        <dbReference type="EMBL" id="NYI95664.1"/>
    </source>
</evidence>
<evidence type="ECO:0008006" key="5">
    <source>
        <dbReference type="Google" id="ProtNLM"/>
    </source>
</evidence>
<organism evidence="3 4">
    <name type="scientific">Streptomonospora nanhaiensis</name>
    <dbReference type="NCBI Taxonomy" id="1323731"/>
    <lineage>
        <taxon>Bacteria</taxon>
        <taxon>Bacillati</taxon>
        <taxon>Actinomycetota</taxon>
        <taxon>Actinomycetes</taxon>
        <taxon>Streptosporangiales</taxon>
        <taxon>Nocardiopsidaceae</taxon>
        <taxon>Streptomonospora</taxon>
    </lineage>
</organism>
<name>A0A853BLU5_9ACTN</name>
<keyword evidence="4" id="KW-1185">Reference proteome</keyword>
<accession>A0A853BLU5</accession>
<sequence>MLLALTACGGAGGGTASDTGSGPAAPPSGDGTPGPVSATPAPGDTPGLGAETPVDVNGDGYSDLVLAGQRGEPFVGEPYVAVVFGGETGLDPARRAVFTRADLGLPAERQDNGHPAPLGVAATGDLDADGFTDMLLGGDGPVLWGGPEGPEGPAAPLEGALADSPSDADGPVAAVADFDGDGAVDVAMVELRVDTDPDRLDSALLRGPFDRSGAPAAVDDLPLPADALEQGLSDRVAAIDANGDAAADLLLETSADESPVAHTVLLSTEGAGPSAEEAGTTPTGHEVATGDVDGDGAADLLIGAHGVPNNENELGEADPELHPGYVDVYSGAEGFARGEPVRITRATPGVPGAARDADGFGGTLLVADATGDGYDDAVVPMDTRGGTRRTAVLPGGPEGVARGVGVDLRLPADGPDSPDSWEVAALRDYTGDGAADLLLEIRYAGDGGHARFALYPGTAEGPHPRPLADFTTEDF</sequence>
<dbReference type="InterPro" id="IPR024881">
    <property type="entry name" value="Tip"/>
</dbReference>
<dbReference type="Gene3D" id="2.130.10.130">
    <property type="entry name" value="Integrin alpha, N-terminal"/>
    <property type="match status" value="3"/>
</dbReference>
<dbReference type="InterPro" id="IPR013517">
    <property type="entry name" value="FG-GAP"/>
</dbReference>